<dbReference type="InParanoid" id="A0A2K2AQR4"/>
<reference evidence="1 2" key="1">
    <citation type="journal article" date="2006" name="Science">
        <title>The genome of black cottonwood, Populus trichocarpa (Torr. &amp; Gray).</title>
        <authorList>
            <person name="Tuskan G.A."/>
            <person name="Difazio S."/>
            <person name="Jansson S."/>
            <person name="Bohlmann J."/>
            <person name="Grigoriev I."/>
            <person name="Hellsten U."/>
            <person name="Putnam N."/>
            <person name="Ralph S."/>
            <person name="Rombauts S."/>
            <person name="Salamov A."/>
            <person name="Schein J."/>
            <person name="Sterck L."/>
            <person name="Aerts A."/>
            <person name="Bhalerao R.R."/>
            <person name="Bhalerao R.P."/>
            <person name="Blaudez D."/>
            <person name="Boerjan W."/>
            <person name="Brun A."/>
            <person name="Brunner A."/>
            <person name="Busov V."/>
            <person name="Campbell M."/>
            <person name="Carlson J."/>
            <person name="Chalot M."/>
            <person name="Chapman J."/>
            <person name="Chen G.L."/>
            <person name="Cooper D."/>
            <person name="Coutinho P.M."/>
            <person name="Couturier J."/>
            <person name="Covert S."/>
            <person name="Cronk Q."/>
            <person name="Cunningham R."/>
            <person name="Davis J."/>
            <person name="Degroeve S."/>
            <person name="Dejardin A."/>
            <person name="Depamphilis C."/>
            <person name="Detter J."/>
            <person name="Dirks B."/>
            <person name="Dubchak I."/>
            <person name="Duplessis S."/>
            <person name="Ehlting J."/>
            <person name="Ellis B."/>
            <person name="Gendler K."/>
            <person name="Goodstein D."/>
            <person name="Gribskov M."/>
            <person name="Grimwood J."/>
            <person name="Groover A."/>
            <person name="Gunter L."/>
            <person name="Hamberger B."/>
            <person name="Heinze B."/>
            <person name="Helariutta Y."/>
            <person name="Henrissat B."/>
            <person name="Holligan D."/>
            <person name="Holt R."/>
            <person name="Huang W."/>
            <person name="Islam-Faridi N."/>
            <person name="Jones S."/>
            <person name="Jones-Rhoades M."/>
            <person name="Jorgensen R."/>
            <person name="Joshi C."/>
            <person name="Kangasjarvi J."/>
            <person name="Karlsson J."/>
            <person name="Kelleher C."/>
            <person name="Kirkpatrick R."/>
            <person name="Kirst M."/>
            <person name="Kohler A."/>
            <person name="Kalluri U."/>
            <person name="Larimer F."/>
            <person name="Leebens-Mack J."/>
            <person name="Leple J.C."/>
            <person name="Locascio P."/>
            <person name="Lou Y."/>
            <person name="Lucas S."/>
            <person name="Martin F."/>
            <person name="Montanini B."/>
            <person name="Napoli C."/>
            <person name="Nelson D.R."/>
            <person name="Nelson C."/>
            <person name="Nieminen K."/>
            <person name="Nilsson O."/>
            <person name="Pereda V."/>
            <person name="Peter G."/>
            <person name="Philippe R."/>
            <person name="Pilate G."/>
            <person name="Poliakov A."/>
            <person name="Razumovskaya J."/>
            <person name="Richardson P."/>
            <person name="Rinaldi C."/>
            <person name="Ritland K."/>
            <person name="Rouze P."/>
            <person name="Ryaboy D."/>
            <person name="Schmutz J."/>
            <person name="Schrader J."/>
            <person name="Segerman B."/>
            <person name="Shin H."/>
            <person name="Siddiqui A."/>
            <person name="Sterky F."/>
            <person name="Terry A."/>
            <person name="Tsai C.J."/>
            <person name="Uberbacher E."/>
            <person name="Unneberg P."/>
            <person name="Vahala J."/>
            <person name="Wall K."/>
            <person name="Wessler S."/>
            <person name="Yang G."/>
            <person name="Yin T."/>
            <person name="Douglas C."/>
            <person name="Marra M."/>
            <person name="Sandberg G."/>
            <person name="Van de Peer Y."/>
            <person name="Rokhsar D."/>
        </authorList>
    </citation>
    <scope>NUCLEOTIDE SEQUENCE [LARGE SCALE GENOMIC DNA]</scope>
    <source>
        <strain evidence="2">cv. Nisqually</strain>
    </source>
</reference>
<protein>
    <recommendedName>
        <fullName evidence="3">Zinc knuckle CX2CX4HX4C domain-containing protein</fullName>
    </recommendedName>
</protein>
<sequence length="108" mass="12699">MEYYDKRVLWRIGDLIGKALKVDMTTSIGTHGNYTRICVEIDLTKPLLLKFKVRRRVRRIVCEGLHQNCFQMWPVWHKKEICPPVQHLTENGKEKQQAEGTTGVEMMQ</sequence>
<dbReference type="PANTHER" id="PTHR31286">
    <property type="entry name" value="GLYCINE-RICH CELL WALL STRUCTURAL PROTEIN 1.8-LIKE"/>
    <property type="match status" value="1"/>
</dbReference>
<dbReference type="AlphaFoldDB" id="A0A2K2AQR4"/>
<name>A0A2K2AQR4_POPTR</name>
<accession>A0A2K2AQR4</accession>
<organism evidence="1 2">
    <name type="scientific">Populus trichocarpa</name>
    <name type="common">Western balsam poplar</name>
    <name type="synonym">Populus balsamifera subsp. trichocarpa</name>
    <dbReference type="NCBI Taxonomy" id="3694"/>
    <lineage>
        <taxon>Eukaryota</taxon>
        <taxon>Viridiplantae</taxon>
        <taxon>Streptophyta</taxon>
        <taxon>Embryophyta</taxon>
        <taxon>Tracheophyta</taxon>
        <taxon>Spermatophyta</taxon>
        <taxon>Magnoliopsida</taxon>
        <taxon>eudicotyledons</taxon>
        <taxon>Gunneridae</taxon>
        <taxon>Pentapetalae</taxon>
        <taxon>rosids</taxon>
        <taxon>fabids</taxon>
        <taxon>Malpighiales</taxon>
        <taxon>Salicaceae</taxon>
        <taxon>Saliceae</taxon>
        <taxon>Populus</taxon>
    </lineage>
</organism>
<dbReference type="InterPro" id="IPR040256">
    <property type="entry name" value="At4g02000-like"/>
</dbReference>
<evidence type="ECO:0000313" key="1">
    <source>
        <dbReference type="EMBL" id="PNT39869.1"/>
    </source>
</evidence>
<proteinExistence type="predicted"/>
<evidence type="ECO:0008006" key="3">
    <source>
        <dbReference type="Google" id="ProtNLM"/>
    </source>
</evidence>
<evidence type="ECO:0000313" key="2">
    <source>
        <dbReference type="Proteomes" id="UP000006729"/>
    </source>
</evidence>
<dbReference type="PANTHER" id="PTHR31286:SF99">
    <property type="entry name" value="DUF4283 DOMAIN-CONTAINING PROTEIN"/>
    <property type="match status" value="1"/>
</dbReference>
<dbReference type="EMBL" id="CM009293">
    <property type="protein sequence ID" value="PNT39869.1"/>
    <property type="molecule type" value="Genomic_DNA"/>
</dbReference>
<dbReference type="Proteomes" id="UP000006729">
    <property type="component" value="Chromosome 4"/>
</dbReference>
<keyword evidence="2" id="KW-1185">Reference proteome</keyword>
<gene>
    <name evidence="1" type="ORF">POPTR_004G064200</name>
</gene>